<evidence type="ECO:0000256" key="2">
    <source>
        <dbReference type="ARBA" id="ARBA00022603"/>
    </source>
</evidence>
<feature type="non-terminal residue" evidence="4">
    <location>
        <position position="193"/>
    </location>
</feature>
<evidence type="ECO:0000256" key="3">
    <source>
        <dbReference type="ARBA" id="ARBA00022679"/>
    </source>
</evidence>
<sequence>MAKPSLNFLSEEEVEKIHNASLEVLENTGIKTSSKKALDILKEAGANVDYAKKQATIPRNLVEEALKRAPKTVKLCARDAKYDFVLSKKEPHFTTSGFAPFITDWESGERRLSTSNDLARWARLVDYLNNLNITWMSVCANDIPAPMRDLVEFVTALKNTGKHVEPEGLSARKAQYQIEIAAAVVGGREELRR</sequence>
<dbReference type="GO" id="GO:0008168">
    <property type="term" value="F:methyltransferase activity"/>
    <property type="evidence" value="ECO:0007669"/>
    <property type="project" value="UniProtKB-KW"/>
</dbReference>
<dbReference type="EMBL" id="BARS01002277">
    <property type="protein sequence ID" value="GAF83696.1"/>
    <property type="molecule type" value="Genomic_DNA"/>
</dbReference>
<evidence type="ECO:0008006" key="5">
    <source>
        <dbReference type="Google" id="ProtNLM"/>
    </source>
</evidence>
<evidence type="ECO:0000313" key="4">
    <source>
        <dbReference type="EMBL" id="GAF83696.1"/>
    </source>
</evidence>
<dbReference type="GO" id="GO:0015948">
    <property type="term" value="P:methanogenesis"/>
    <property type="evidence" value="ECO:0007669"/>
    <property type="project" value="InterPro"/>
</dbReference>
<dbReference type="AlphaFoldDB" id="X0T8N5"/>
<comment type="caution">
    <text evidence="4">The sequence shown here is derived from an EMBL/GenBank/DDBJ whole genome shotgun (WGS) entry which is preliminary data.</text>
</comment>
<reference evidence="4" key="1">
    <citation type="journal article" date="2014" name="Front. Microbiol.">
        <title>High frequency of phylogenetically diverse reductive dehalogenase-homologous genes in deep subseafloor sedimentary metagenomes.</title>
        <authorList>
            <person name="Kawai M."/>
            <person name="Futagami T."/>
            <person name="Toyoda A."/>
            <person name="Takaki Y."/>
            <person name="Nishi S."/>
            <person name="Hori S."/>
            <person name="Arai W."/>
            <person name="Tsubouchi T."/>
            <person name="Morono Y."/>
            <person name="Uchiyama I."/>
            <person name="Ito T."/>
            <person name="Fujiyama A."/>
            <person name="Inagaki F."/>
            <person name="Takami H."/>
        </authorList>
    </citation>
    <scope>NUCLEOTIDE SEQUENCE</scope>
    <source>
        <strain evidence="4">Expedition CK06-06</strain>
    </source>
</reference>
<organism evidence="4">
    <name type="scientific">marine sediment metagenome</name>
    <dbReference type="NCBI Taxonomy" id="412755"/>
    <lineage>
        <taxon>unclassified sequences</taxon>
        <taxon>metagenomes</taxon>
        <taxon>ecological metagenomes</taxon>
    </lineage>
</organism>
<dbReference type="Gene3D" id="3.20.20.480">
    <property type="entry name" value="Trimethylamine methyltransferase-like"/>
    <property type="match status" value="1"/>
</dbReference>
<dbReference type="Pfam" id="PF06253">
    <property type="entry name" value="MTTB"/>
    <property type="match status" value="1"/>
</dbReference>
<name>X0T8N5_9ZZZZ</name>
<gene>
    <name evidence="4" type="ORF">S01H1_04297</name>
</gene>
<dbReference type="InterPro" id="IPR038601">
    <property type="entry name" value="MttB-like_sf"/>
</dbReference>
<accession>X0T8N5</accession>
<keyword evidence="3" id="KW-0808">Transferase</keyword>
<protein>
    <recommendedName>
        <fullName evidence="5">Trimethylamine methyltransferase</fullName>
    </recommendedName>
</protein>
<proteinExistence type="inferred from homology"/>
<dbReference type="GO" id="GO:0032259">
    <property type="term" value="P:methylation"/>
    <property type="evidence" value="ECO:0007669"/>
    <property type="project" value="UniProtKB-KW"/>
</dbReference>
<keyword evidence="2" id="KW-0489">Methyltransferase</keyword>
<comment type="similarity">
    <text evidence="1">Belongs to the trimethylamine methyltransferase family.</text>
</comment>
<dbReference type="InterPro" id="IPR010426">
    <property type="entry name" value="MTTB_MeTrfase"/>
</dbReference>
<evidence type="ECO:0000256" key="1">
    <source>
        <dbReference type="ARBA" id="ARBA00007137"/>
    </source>
</evidence>